<evidence type="ECO:0000256" key="2">
    <source>
        <dbReference type="SAM" id="SignalP"/>
    </source>
</evidence>
<comment type="caution">
    <text evidence="4">The sequence shown here is derived from an EMBL/GenBank/DDBJ whole genome shotgun (WGS) entry which is preliminary data.</text>
</comment>
<feature type="signal peptide" evidence="2">
    <location>
        <begin position="1"/>
        <end position="17"/>
    </location>
</feature>
<evidence type="ECO:0000256" key="1">
    <source>
        <dbReference type="ARBA" id="ARBA00022729"/>
    </source>
</evidence>
<dbReference type="EMBL" id="JAAOLX010000012">
    <property type="protein sequence ID" value="NHQ88196.1"/>
    <property type="molecule type" value="Genomic_DNA"/>
</dbReference>
<organism evidence="4 5">
    <name type="scientific">Iodobacter violaceini</name>
    <dbReference type="NCBI Taxonomy" id="3044271"/>
    <lineage>
        <taxon>Bacteria</taxon>
        <taxon>Pseudomonadati</taxon>
        <taxon>Pseudomonadota</taxon>
        <taxon>Betaproteobacteria</taxon>
        <taxon>Neisseriales</taxon>
        <taxon>Chitinibacteraceae</taxon>
        <taxon>Iodobacter</taxon>
    </lineage>
</organism>
<dbReference type="SUPFAM" id="SSF53850">
    <property type="entry name" value="Periplasmic binding protein-like II"/>
    <property type="match status" value="1"/>
</dbReference>
<keyword evidence="1 2" id="KW-0732">Signal</keyword>
<dbReference type="Gene3D" id="3.40.190.10">
    <property type="entry name" value="Periplasmic binding protein-like II"/>
    <property type="match status" value="2"/>
</dbReference>
<feature type="domain" description="Solute-binding protein family 3/N-terminal" evidence="3">
    <location>
        <begin position="22"/>
        <end position="258"/>
    </location>
</feature>
<keyword evidence="5" id="KW-1185">Reference proteome</keyword>
<dbReference type="RefSeq" id="WP_166829741.1">
    <property type="nucleotide sequence ID" value="NZ_JAAOLX010000012.1"/>
</dbReference>
<dbReference type="PANTHER" id="PTHR35936">
    <property type="entry name" value="MEMBRANE-BOUND LYTIC MUREIN TRANSGLYCOSYLASE F"/>
    <property type="match status" value="1"/>
</dbReference>
<dbReference type="PANTHER" id="PTHR35936:SF25">
    <property type="entry name" value="ABC TRANSPORTER SUBSTRATE-BINDING PROTEIN"/>
    <property type="match status" value="1"/>
</dbReference>
<feature type="chain" id="PRO_5045696290" evidence="2">
    <location>
        <begin position="18"/>
        <end position="258"/>
    </location>
</feature>
<evidence type="ECO:0000313" key="4">
    <source>
        <dbReference type="EMBL" id="NHQ88196.1"/>
    </source>
</evidence>
<evidence type="ECO:0000313" key="5">
    <source>
        <dbReference type="Proteomes" id="UP000712570"/>
    </source>
</evidence>
<sequence>MFFYHLLLLFLSASVCAAEWPVINICDDVAEWPPYTYYKREEGIKTQNVKGFSVDVIQAVFAKNRIKYKIELLPWKRCLFEVGQGKQYQMILNATKNPDRERAYLFSDSFYQTHYYYFYSKKIHPTGLNIKSQADLNNYKMGGINGYAYSALVDVDKEKISRTVDYIALVKMLHAGRIDVFAEDIEAITGMGEVGSYDFIGDAQLGMAILPGVEENKFHMIFTKKDPLGEALRDLINKEIQQMKRSGELNKLLIKYVK</sequence>
<dbReference type="InterPro" id="IPR001638">
    <property type="entry name" value="Solute-binding_3/MltF_N"/>
</dbReference>
<evidence type="ECO:0000259" key="3">
    <source>
        <dbReference type="SMART" id="SM00062"/>
    </source>
</evidence>
<reference evidence="4 5" key="1">
    <citation type="submission" date="2020-03" db="EMBL/GenBank/DDBJ databases">
        <title>Draft genome sequence of environmentally isolated violet-colored cultures.</title>
        <authorList>
            <person name="Wilson H.S."/>
        </authorList>
    </citation>
    <scope>NUCLEOTIDE SEQUENCE [LARGE SCALE GENOMIC DNA]</scope>
    <source>
        <strain evidence="4 5">HSC-16F04</strain>
    </source>
</reference>
<proteinExistence type="predicted"/>
<accession>A0ABX0KU58</accession>
<dbReference type="SMART" id="SM00062">
    <property type="entry name" value="PBPb"/>
    <property type="match status" value="1"/>
</dbReference>
<dbReference type="Proteomes" id="UP000712570">
    <property type="component" value="Unassembled WGS sequence"/>
</dbReference>
<protein>
    <submittedName>
        <fullName evidence="4">Amino acid ABC transporter substrate-binding protein</fullName>
    </submittedName>
</protein>
<name>A0ABX0KU58_9NEIS</name>
<gene>
    <name evidence="4" type="ORF">HA050_18995</name>
</gene>
<dbReference type="Pfam" id="PF00497">
    <property type="entry name" value="SBP_bac_3"/>
    <property type="match status" value="1"/>
</dbReference>